<proteinExistence type="inferred from homology"/>
<dbReference type="PROSITE" id="PS51085">
    <property type="entry name" value="2FE2S_FER_2"/>
    <property type="match status" value="1"/>
</dbReference>
<evidence type="ECO:0000259" key="14">
    <source>
        <dbReference type="PROSITE" id="PS51839"/>
    </source>
</evidence>
<feature type="domain" description="4Fe-4S His(Cys)3-ligated-type" evidence="14">
    <location>
        <begin position="81"/>
        <end position="120"/>
    </location>
</feature>
<evidence type="ECO:0000256" key="1">
    <source>
        <dbReference type="ARBA" id="ARBA00001966"/>
    </source>
</evidence>
<keyword evidence="5" id="KW-0001">2Fe-2S</keyword>
<dbReference type="GO" id="GO:0008137">
    <property type="term" value="F:NADH dehydrogenase (ubiquinone) activity"/>
    <property type="evidence" value="ECO:0007669"/>
    <property type="project" value="InterPro"/>
</dbReference>
<dbReference type="AlphaFoldDB" id="A0A381ZTJ7"/>
<feature type="domain" description="2Fe-2S ferredoxin-type" evidence="13">
    <location>
        <begin position="3"/>
        <end position="81"/>
    </location>
</feature>
<evidence type="ECO:0000256" key="8">
    <source>
        <dbReference type="ARBA" id="ARBA00023004"/>
    </source>
</evidence>
<keyword evidence="4" id="KW-0004">4Fe-4S</keyword>
<comment type="cofactor">
    <cofactor evidence="12">
        <name>[2Fe-2S] cluster</name>
        <dbReference type="ChEBI" id="CHEBI:190135"/>
    </cofactor>
</comment>
<evidence type="ECO:0000256" key="11">
    <source>
        <dbReference type="ARBA" id="ARBA00023136"/>
    </source>
</evidence>
<keyword evidence="11" id="KW-0472">Membrane</keyword>
<evidence type="ECO:0000256" key="10">
    <source>
        <dbReference type="ARBA" id="ARBA00023027"/>
    </source>
</evidence>
<evidence type="ECO:0000256" key="9">
    <source>
        <dbReference type="ARBA" id="ARBA00023014"/>
    </source>
</evidence>
<dbReference type="InterPro" id="IPR001041">
    <property type="entry name" value="2Fe-2S_ferredoxin-type"/>
</dbReference>
<evidence type="ECO:0000256" key="7">
    <source>
        <dbReference type="ARBA" id="ARBA00022967"/>
    </source>
</evidence>
<dbReference type="GO" id="GO:0016020">
    <property type="term" value="C:membrane"/>
    <property type="evidence" value="ECO:0007669"/>
    <property type="project" value="UniProtKB-SubCell"/>
</dbReference>
<name>A0A381ZTJ7_9ZZZZ</name>
<protein>
    <recommendedName>
        <fullName evidence="16">2Fe-2S ferredoxin-type domain-containing protein</fullName>
    </recommendedName>
</protein>
<evidence type="ECO:0000256" key="2">
    <source>
        <dbReference type="ARBA" id="ARBA00004370"/>
    </source>
</evidence>
<evidence type="ECO:0000313" key="15">
    <source>
        <dbReference type="EMBL" id="SVA92529.1"/>
    </source>
</evidence>
<dbReference type="PROSITE" id="PS00641">
    <property type="entry name" value="COMPLEX1_75K_1"/>
    <property type="match status" value="1"/>
</dbReference>
<keyword evidence="7" id="KW-1278">Translocase</keyword>
<evidence type="ECO:0008006" key="16">
    <source>
        <dbReference type="Google" id="ProtNLM"/>
    </source>
</evidence>
<dbReference type="GO" id="GO:0051539">
    <property type="term" value="F:4 iron, 4 sulfur cluster binding"/>
    <property type="evidence" value="ECO:0007669"/>
    <property type="project" value="UniProtKB-KW"/>
</dbReference>
<dbReference type="EMBL" id="UINC01022591">
    <property type="protein sequence ID" value="SVA92529.1"/>
    <property type="molecule type" value="Genomic_DNA"/>
</dbReference>
<reference evidence="15" key="1">
    <citation type="submission" date="2018-05" db="EMBL/GenBank/DDBJ databases">
        <authorList>
            <person name="Lanie J.A."/>
            <person name="Ng W.-L."/>
            <person name="Kazmierczak K.M."/>
            <person name="Andrzejewski T.M."/>
            <person name="Davidsen T.M."/>
            <person name="Wayne K.J."/>
            <person name="Tettelin H."/>
            <person name="Glass J.I."/>
            <person name="Rusch D."/>
            <person name="Podicherti R."/>
            <person name="Tsui H.-C.T."/>
            <person name="Winkler M.E."/>
        </authorList>
    </citation>
    <scope>NUCLEOTIDE SEQUENCE</scope>
</reference>
<comment type="cofactor">
    <cofactor evidence="1">
        <name>[4Fe-4S] cluster</name>
        <dbReference type="ChEBI" id="CHEBI:49883"/>
    </cofactor>
</comment>
<keyword evidence="8" id="KW-0408">Iron</keyword>
<dbReference type="FunFam" id="3.10.20.740:FF:000004">
    <property type="entry name" value="NADH-quinone oxidoreductase"/>
    <property type="match status" value="1"/>
</dbReference>
<keyword evidence="6" id="KW-0479">Metal-binding</keyword>
<comment type="subcellular location">
    <subcellularLocation>
        <location evidence="2">Membrane</location>
    </subcellularLocation>
</comment>
<dbReference type="PROSITE" id="PS51839">
    <property type="entry name" value="4FE4S_HC3"/>
    <property type="match status" value="1"/>
</dbReference>
<evidence type="ECO:0000256" key="4">
    <source>
        <dbReference type="ARBA" id="ARBA00022485"/>
    </source>
</evidence>
<dbReference type="Gene3D" id="3.10.20.740">
    <property type="match status" value="1"/>
</dbReference>
<dbReference type="Pfam" id="PF10588">
    <property type="entry name" value="NADH-G_4Fe-4S_3"/>
    <property type="match status" value="1"/>
</dbReference>
<sequence>MAEMVALTIDGQEVKVPKGTTILEAAKQVGKVIPHYCYHPGMSSPAMCRMCLVDVEGAPKPQPSCVTTVMEGQAVDTESADSVANRRSVLEFYLVNHPLDCPICDMSGECDLQDFVHEEGRDHGRSIEPKRVFGRDDFGGDVLFYGDRCVMCTRCVRFM</sequence>
<dbReference type="InterPro" id="IPR000283">
    <property type="entry name" value="NADH_UbQ_OxRdtase_75kDa_su_CS"/>
</dbReference>
<dbReference type="PROSITE" id="PS00642">
    <property type="entry name" value="COMPLEX1_75K_2"/>
    <property type="match status" value="1"/>
</dbReference>
<keyword evidence="10" id="KW-0520">NAD</keyword>
<dbReference type="InterPro" id="IPR019574">
    <property type="entry name" value="NADH_UbQ_OxRdtase_Gsu_4Fe4S-bd"/>
</dbReference>
<dbReference type="Pfam" id="PF13510">
    <property type="entry name" value="Fer2_4"/>
    <property type="match status" value="1"/>
</dbReference>
<keyword evidence="9" id="KW-0411">Iron-sulfur</keyword>
<dbReference type="GO" id="GO:0051537">
    <property type="term" value="F:2 iron, 2 sulfur cluster binding"/>
    <property type="evidence" value="ECO:0007669"/>
    <property type="project" value="UniProtKB-KW"/>
</dbReference>
<evidence type="ECO:0000256" key="5">
    <source>
        <dbReference type="ARBA" id="ARBA00022714"/>
    </source>
</evidence>
<gene>
    <name evidence="15" type="ORF">METZ01_LOCUS145383</name>
</gene>
<feature type="non-terminal residue" evidence="15">
    <location>
        <position position="159"/>
    </location>
</feature>
<dbReference type="SUPFAM" id="SSF54292">
    <property type="entry name" value="2Fe-2S ferredoxin-like"/>
    <property type="match status" value="1"/>
</dbReference>
<dbReference type="CDD" id="cd00207">
    <property type="entry name" value="fer2"/>
    <property type="match status" value="1"/>
</dbReference>
<dbReference type="SMART" id="SM00929">
    <property type="entry name" value="NADH-G_4Fe-4S_3"/>
    <property type="match status" value="1"/>
</dbReference>
<dbReference type="GO" id="GO:0042773">
    <property type="term" value="P:ATP synthesis coupled electron transport"/>
    <property type="evidence" value="ECO:0007669"/>
    <property type="project" value="InterPro"/>
</dbReference>
<dbReference type="GO" id="GO:0046872">
    <property type="term" value="F:metal ion binding"/>
    <property type="evidence" value="ECO:0007669"/>
    <property type="project" value="UniProtKB-KW"/>
</dbReference>
<organism evidence="15">
    <name type="scientific">marine metagenome</name>
    <dbReference type="NCBI Taxonomy" id="408172"/>
    <lineage>
        <taxon>unclassified sequences</taxon>
        <taxon>metagenomes</taxon>
        <taxon>ecological metagenomes</taxon>
    </lineage>
</organism>
<accession>A0A381ZTJ7</accession>
<evidence type="ECO:0000256" key="3">
    <source>
        <dbReference type="ARBA" id="ARBA00005404"/>
    </source>
</evidence>
<dbReference type="InterPro" id="IPR036010">
    <property type="entry name" value="2Fe-2S_ferredoxin-like_sf"/>
</dbReference>
<evidence type="ECO:0000259" key="13">
    <source>
        <dbReference type="PROSITE" id="PS51085"/>
    </source>
</evidence>
<evidence type="ECO:0000256" key="6">
    <source>
        <dbReference type="ARBA" id="ARBA00022723"/>
    </source>
</evidence>
<dbReference type="GO" id="GO:0016491">
    <property type="term" value="F:oxidoreductase activity"/>
    <property type="evidence" value="ECO:0007669"/>
    <property type="project" value="InterPro"/>
</dbReference>
<dbReference type="PROSITE" id="PS00643">
    <property type="entry name" value="COMPLEX1_75K_3"/>
    <property type="match status" value="1"/>
</dbReference>
<evidence type="ECO:0000256" key="12">
    <source>
        <dbReference type="ARBA" id="ARBA00034078"/>
    </source>
</evidence>
<comment type="similarity">
    <text evidence="3">Belongs to the complex I 75 kDa subunit family.</text>
</comment>